<dbReference type="RefSeq" id="WP_047193420.1">
    <property type="nucleotide sequence ID" value="NZ_CP011371.1"/>
</dbReference>
<dbReference type="KEGG" id="pbh:AAW51_0590"/>
<protein>
    <submittedName>
        <fullName evidence="1">Uncharacterized protein</fullName>
    </submittedName>
</protein>
<reference evidence="1 2" key="1">
    <citation type="submission" date="2015-05" db="EMBL/GenBank/DDBJ databases">
        <authorList>
            <person name="Tang B."/>
            <person name="Yu Y."/>
        </authorList>
    </citation>
    <scope>NUCLEOTIDE SEQUENCE [LARGE SCALE GENOMIC DNA]</scope>
    <source>
        <strain evidence="1 2">DSM 7029</strain>
    </source>
</reference>
<evidence type="ECO:0000313" key="2">
    <source>
        <dbReference type="Proteomes" id="UP000035352"/>
    </source>
</evidence>
<keyword evidence="2" id="KW-1185">Reference proteome</keyword>
<dbReference type="AlphaFoldDB" id="A0A0G3BIV1"/>
<dbReference type="EMBL" id="CP011371">
    <property type="protein sequence ID" value="AKJ27281.1"/>
    <property type="molecule type" value="Genomic_DNA"/>
</dbReference>
<dbReference type="Proteomes" id="UP000035352">
    <property type="component" value="Chromosome"/>
</dbReference>
<name>A0A0G3BIV1_9BURK</name>
<evidence type="ECO:0000313" key="1">
    <source>
        <dbReference type="EMBL" id="AKJ27281.1"/>
    </source>
</evidence>
<proteinExistence type="predicted"/>
<dbReference type="STRING" id="413882.AAW51_0590"/>
<accession>A0A0G3BIV1</accession>
<organism evidence="1 2">
    <name type="scientific">Caldimonas brevitalea</name>
    <dbReference type="NCBI Taxonomy" id="413882"/>
    <lineage>
        <taxon>Bacteria</taxon>
        <taxon>Pseudomonadati</taxon>
        <taxon>Pseudomonadota</taxon>
        <taxon>Betaproteobacteria</taxon>
        <taxon>Burkholderiales</taxon>
        <taxon>Sphaerotilaceae</taxon>
        <taxon>Caldimonas</taxon>
    </lineage>
</organism>
<sequence length="83" mass="8946">MHSPNSELRSGVDAFEVRGDVSIEDACRTSLRLVRMTVAHLEMLAFDGDLDELHRDVVEGIVCLARLACGTMAVAQAGLCEGD</sequence>
<gene>
    <name evidence="1" type="ORF">AAW51_0590</name>
</gene>